<evidence type="ECO:0000313" key="1">
    <source>
        <dbReference type="EMBL" id="TNN65010.1"/>
    </source>
</evidence>
<keyword evidence="2" id="KW-1185">Reference proteome</keyword>
<organism evidence="1 2">
    <name type="scientific">Liparis tanakae</name>
    <name type="common">Tanaka's snailfish</name>
    <dbReference type="NCBI Taxonomy" id="230148"/>
    <lineage>
        <taxon>Eukaryota</taxon>
        <taxon>Metazoa</taxon>
        <taxon>Chordata</taxon>
        <taxon>Craniata</taxon>
        <taxon>Vertebrata</taxon>
        <taxon>Euteleostomi</taxon>
        <taxon>Actinopterygii</taxon>
        <taxon>Neopterygii</taxon>
        <taxon>Teleostei</taxon>
        <taxon>Neoteleostei</taxon>
        <taxon>Acanthomorphata</taxon>
        <taxon>Eupercaria</taxon>
        <taxon>Perciformes</taxon>
        <taxon>Cottioidei</taxon>
        <taxon>Cottales</taxon>
        <taxon>Liparidae</taxon>
        <taxon>Liparis</taxon>
    </lineage>
</organism>
<accession>A0A4Z2HHJ8</accession>
<comment type="caution">
    <text evidence="1">The sequence shown here is derived from an EMBL/GenBank/DDBJ whole genome shotgun (WGS) entry which is preliminary data.</text>
</comment>
<proteinExistence type="predicted"/>
<reference evidence="1 2" key="1">
    <citation type="submission" date="2019-03" db="EMBL/GenBank/DDBJ databases">
        <title>First draft genome of Liparis tanakae, snailfish: a comprehensive survey of snailfish specific genes.</title>
        <authorList>
            <person name="Kim W."/>
            <person name="Song I."/>
            <person name="Jeong J.-H."/>
            <person name="Kim D."/>
            <person name="Kim S."/>
            <person name="Ryu S."/>
            <person name="Song J.Y."/>
            <person name="Lee S.K."/>
        </authorList>
    </citation>
    <scope>NUCLEOTIDE SEQUENCE [LARGE SCALE GENOMIC DNA]</scope>
    <source>
        <tissue evidence="1">Muscle</tissue>
    </source>
</reference>
<sequence length="77" mass="8265">MGPSSCDIAPGQALSSLVYRLANVTPRLPFMETSSSSLSGLIEFFPDVHQPWQAFRPLGTAPLAVLAPRLDPHCATE</sequence>
<name>A0A4Z2HHJ8_9TELE</name>
<protein>
    <submittedName>
        <fullName evidence="1">Uncharacterized protein</fullName>
    </submittedName>
</protein>
<dbReference type="EMBL" id="SRLO01000242">
    <property type="protein sequence ID" value="TNN65010.1"/>
    <property type="molecule type" value="Genomic_DNA"/>
</dbReference>
<dbReference type="AlphaFoldDB" id="A0A4Z2HHJ8"/>
<dbReference type="Proteomes" id="UP000314294">
    <property type="component" value="Unassembled WGS sequence"/>
</dbReference>
<gene>
    <name evidence="1" type="ORF">EYF80_024749</name>
</gene>
<evidence type="ECO:0000313" key="2">
    <source>
        <dbReference type="Proteomes" id="UP000314294"/>
    </source>
</evidence>